<proteinExistence type="predicted"/>
<dbReference type="PROSITE" id="PS50088">
    <property type="entry name" value="ANK_REPEAT"/>
    <property type="match status" value="2"/>
</dbReference>
<keyword evidence="3" id="KW-1185">Reference proteome</keyword>
<dbReference type="EMBL" id="LFMY01000004">
    <property type="protein sequence ID" value="OKL60828.1"/>
    <property type="molecule type" value="Genomic_DNA"/>
</dbReference>
<dbReference type="Pfam" id="PF00023">
    <property type="entry name" value="Ank"/>
    <property type="match status" value="1"/>
</dbReference>
<dbReference type="PROSITE" id="PS50297">
    <property type="entry name" value="ANK_REP_REGION"/>
    <property type="match status" value="1"/>
</dbReference>
<dbReference type="SUPFAM" id="SSF48403">
    <property type="entry name" value="Ankyrin repeat"/>
    <property type="match status" value="1"/>
</dbReference>
<dbReference type="Proteomes" id="UP000214365">
    <property type="component" value="Unassembled WGS sequence"/>
</dbReference>
<feature type="repeat" description="ANK" evidence="1">
    <location>
        <begin position="37"/>
        <end position="69"/>
    </location>
</feature>
<sequence length="493" mass="55194">MTTIHDEALKGTLNKIRIARYRASQGSSFDIDEIDIRGRTALASAALKGHVNVVKALVEEHADVNKASRGNRTPLWYAASGTMPTKSRFDIITYLLDHDAEIDEPSDDGNTPLMKVIVEFRDPKVISLFVDRGANVNIPNSAKKTAKQLGDQTKDPQVIEALLPKDERGGTTGAFVQLIVSFLLFVVAWMNSDLVTGLVKGVAQQLYNITGEERPEVVDTVQDFKENISEFLKETQMNDFFAEDDDFLDQVAKKAVKLKTDPSTTLKRPDDIKNLTRLALYQPVIYCDDSLSMETDGRLDSQRQLVKRIARITTQLVPDGEGIELQFINHTKEFHGVLDAGEVEDLVSSIPVSGSTNIGTNLTRKILQPLVYNILDRGEKLKRPIIISVLTDGIPYPEKTDTFRDAIIECGKRLKQAGYDPTAVRFHISQIGTDSESQKFLDGLRDDLRLEDVLYVTAEQLDKQFEKFRDNEAVLEQWLLKLLMSPILDGAEE</sequence>
<dbReference type="AlphaFoldDB" id="A0A225AU57"/>
<gene>
    <name evidence="2" type="ORF">UA08_03757</name>
</gene>
<accession>A0A225AU57</accession>
<organism evidence="2 3">
    <name type="scientific">Talaromyces atroroseus</name>
    <dbReference type="NCBI Taxonomy" id="1441469"/>
    <lineage>
        <taxon>Eukaryota</taxon>
        <taxon>Fungi</taxon>
        <taxon>Dikarya</taxon>
        <taxon>Ascomycota</taxon>
        <taxon>Pezizomycotina</taxon>
        <taxon>Eurotiomycetes</taxon>
        <taxon>Eurotiomycetidae</taxon>
        <taxon>Eurotiales</taxon>
        <taxon>Trichocomaceae</taxon>
        <taxon>Talaromyces</taxon>
        <taxon>Talaromyces sect. Trachyspermi</taxon>
    </lineage>
</organism>
<dbReference type="RefSeq" id="XP_020120949.1">
    <property type="nucleotide sequence ID" value="XM_020266092.1"/>
</dbReference>
<dbReference type="Pfam" id="PF12796">
    <property type="entry name" value="Ank_2"/>
    <property type="match status" value="1"/>
</dbReference>
<dbReference type="InterPro" id="IPR002110">
    <property type="entry name" value="Ankyrin_rpt"/>
</dbReference>
<dbReference type="OrthoDB" id="2142040at2759"/>
<dbReference type="STRING" id="1441469.A0A225AU57"/>
<dbReference type="InterPro" id="IPR036770">
    <property type="entry name" value="Ankyrin_rpt-contain_sf"/>
</dbReference>
<feature type="repeat" description="ANK" evidence="1">
    <location>
        <begin position="108"/>
        <end position="141"/>
    </location>
</feature>
<name>A0A225AU57_TALAT</name>
<dbReference type="SMART" id="SM00248">
    <property type="entry name" value="ANK"/>
    <property type="match status" value="3"/>
</dbReference>
<evidence type="ECO:0000256" key="1">
    <source>
        <dbReference type="PROSITE-ProRule" id="PRU00023"/>
    </source>
</evidence>
<dbReference type="GeneID" id="31003512"/>
<evidence type="ECO:0000313" key="2">
    <source>
        <dbReference type="EMBL" id="OKL60828.1"/>
    </source>
</evidence>
<dbReference type="PANTHER" id="PTHR34706">
    <property type="entry name" value="SLR1338 PROTEIN"/>
    <property type="match status" value="1"/>
</dbReference>
<reference evidence="2 3" key="1">
    <citation type="submission" date="2015-06" db="EMBL/GenBank/DDBJ databases">
        <title>Talaromyces atroroseus IBT 11181 draft genome.</title>
        <authorList>
            <person name="Rasmussen K.B."/>
            <person name="Rasmussen S."/>
            <person name="Petersen B."/>
            <person name="Sicheritz-Ponten T."/>
            <person name="Mortensen U.H."/>
            <person name="Thrane U."/>
        </authorList>
    </citation>
    <scope>NUCLEOTIDE SEQUENCE [LARGE SCALE GENOMIC DNA]</scope>
    <source>
        <strain evidence="2 3">IBT 11181</strain>
    </source>
</reference>
<comment type="caution">
    <text evidence="2">The sequence shown here is derived from an EMBL/GenBank/DDBJ whole genome shotgun (WGS) entry which is preliminary data.</text>
</comment>
<dbReference type="Gene3D" id="1.25.40.20">
    <property type="entry name" value="Ankyrin repeat-containing domain"/>
    <property type="match status" value="1"/>
</dbReference>
<protein>
    <submittedName>
        <fullName evidence="2">Uncharacterized protein</fullName>
    </submittedName>
</protein>
<evidence type="ECO:0000313" key="3">
    <source>
        <dbReference type="Proteomes" id="UP000214365"/>
    </source>
</evidence>
<keyword evidence="1" id="KW-0040">ANK repeat</keyword>
<dbReference type="PANTHER" id="PTHR34706:SF3">
    <property type="entry name" value="ANKYRIN REPEAT PROTEIN (AFU_ORTHOLOGUE AFUA_7G06200)"/>
    <property type="match status" value="1"/>
</dbReference>